<evidence type="ECO:0000313" key="2">
    <source>
        <dbReference type="EMBL" id="EQD47164.1"/>
    </source>
</evidence>
<keyword evidence="1" id="KW-0812">Transmembrane</keyword>
<feature type="non-terminal residue" evidence="2">
    <location>
        <position position="1"/>
    </location>
</feature>
<dbReference type="InterPro" id="IPR008972">
    <property type="entry name" value="Cupredoxin"/>
</dbReference>
<dbReference type="AlphaFoldDB" id="T1B2V3"/>
<gene>
    <name evidence="2" type="ORF">B1B_12445</name>
</gene>
<evidence type="ECO:0008006" key="3">
    <source>
        <dbReference type="Google" id="ProtNLM"/>
    </source>
</evidence>
<dbReference type="SUPFAM" id="SSF49503">
    <property type="entry name" value="Cupredoxins"/>
    <property type="match status" value="1"/>
</dbReference>
<keyword evidence="1" id="KW-0472">Membrane</keyword>
<evidence type="ECO:0000256" key="1">
    <source>
        <dbReference type="SAM" id="Phobius"/>
    </source>
</evidence>
<comment type="caution">
    <text evidence="2">The sequence shown here is derived from an EMBL/GenBank/DDBJ whole genome shotgun (WGS) entry which is preliminary data.</text>
</comment>
<protein>
    <recommendedName>
        <fullName evidence="3">Cytochrome c oxidase subunit II</fullName>
    </recommendedName>
</protein>
<accession>T1B2V3</accession>
<reference evidence="2" key="1">
    <citation type="submission" date="2013-08" db="EMBL/GenBank/DDBJ databases">
        <authorList>
            <person name="Mendez C."/>
            <person name="Richter M."/>
            <person name="Ferrer M."/>
            <person name="Sanchez J."/>
        </authorList>
    </citation>
    <scope>NUCLEOTIDE SEQUENCE</scope>
</reference>
<keyword evidence="1" id="KW-1133">Transmembrane helix</keyword>
<feature type="transmembrane region" description="Helical" evidence="1">
    <location>
        <begin position="21"/>
        <end position="44"/>
    </location>
</feature>
<proteinExistence type="predicted"/>
<dbReference type="Gene3D" id="2.60.40.420">
    <property type="entry name" value="Cupredoxins - blue copper proteins"/>
    <property type="match status" value="1"/>
</dbReference>
<reference evidence="2" key="2">
    <citation type="journal article" date="2014" name="ISME J.">
        <title>Microbial stratification in low pH oxic and suboxic macroscopic growths along an acid mine drainage.</title>
        <authorList>
            <person name="Mendez-Garcia C."/>
            <person name="Mesa V."/>
            <person name="Sprenger R.R."/>
            <person name="Richter M."/>
            <person name="Diez M.S."/>
            <person name="Solano J."/>
            <person name="Bargiela R."/>
            <person name="Golyshina O.V."/>
            <person name="Manteca A."/>
            <person name="Ramos J.L."/>
            <person name="Gallego J.R."/>
            <person name="Llorente I."/>
            <person name="Martins Dos Santos V.A."/>
            <person name="Jensen O.N."/>
            <person name="Pelaez A.I."/>
            <person name="Sanchez J."/>
            <person name="Ferrer M."/>
        </authorList>
    </citation>
    <scope>NUCLEOTIDE SEQUENCE</scope>
</reference>
<organism evidence="2">
    <name type="scientific">mine drainage metagenome</name>
    <dbReference type="NCBI Taxonomy" id="410659"/>
    <lineage>
        <taxon>unclassified sequences</taxon>
        <taxon>metagenomes</taxon>
        <taxon>ecological metagenomes</taxon>
    </lineage>
</organism>
<name>T1B2V3_9ZZZZ</name>
<sequence>ASSALSKTDPIYTVVYPRRHSFLGTLVLGLLVGALLVGAGVFAMGATLSSPSPSGASSPPSTTPFNLTLTVAMNPINGWPQYTPSNFSIPRGEVTITIVDDDVPMSFPGCNCNVTGTLGNVEYVNGTATHVVSNANVAHTFDVVSLGINVLSPAMSTVTFTAFFNQTGTFTWVCEAPCGSTGGTAPPMGIPGYMTGTITVV</sequence>
<dbReference type="EMBL" id="AUZY01008155">
    <property type="protein sequence ID" value="EQD47164.1"/>
    <property type="molecule type" value="Genomic_DNA"/>
</dbReference>